<organism evidence="1 2">
    <name type="scientific">Streptomyces enissocaesilis</name>
    <dbReference type="NCBI Taxonomy" id="332589"/>
    <lineage>
        <taxon>Bacteria</taxon>
        <taxon>Bacillati</taxon>
        <taxon>Actinomycetota</taxon>
        <taxon>Actinomycetes</taxon>
        <taxon>Kitasatosporales</taxon>
        <taxon>Streptomycetaceae</taxon>
        <taxon>Streptomyces</taxon>
        <taxon>Streptomyces rochei group</taxon>
    </lineage>
</organism>
<keyword evidence="2" id="KW-1185">Reference proteome</keyword>
<comment type="caution">
    <text evidence="1">The sequence shown here is derived from an EMBL/GenBank/DDBJ whole genome shotgun (WGS) entry which is preliminary data.</text>
</comment>
<protein>
    <submittedName>
        <fullName evidence="1">Uncharacterized protein</fullName>
    </submittedName>
</protein>
<proteinExistence type="predicted"/>
<dbReference type="EMBL" id="BAAAUD010000012">
    <property type="protein sequence ID" value="GAA2927223.1"/>
    <property type="molecule type" value="Genomic_DNA"/>
</dbReference>
<accession>A0ABP6JAM9</accession>
<sequence>MLEGYEPQPAQPVGSGRGVCGRRLVGGPAPSITVASQELTVWTSGTWTLVPGRCTFATARTSRSVTAQRTLTLG</sequence>
<name>A0ABP6JAM9_9ACTN</name>
<reference evidence="2" key="1">
    <citation type="journal article" date="2019" name="Int. J. Syst. Evol. Microbiol.">
        <title>The Global Catalogue of Microorganisms (GCM) 10K type strain sequencing project: providing services to taxonomists for standard genome sequencing and annotation.</title>
        <authorList>
            <consortium name="The Broad Institute Genomics Platform"/>
            <consortium name="The Broad Institute Genome Sequencing Center for Infectious Disease"/>
            <person name="Wu L."/>
            <person name="Ma J."/>
        </authorList>
    </citation>
    <scope>NUCLEOTIDE SEQUENCE [LARGE SCALE GENOMIC DNA]</scope>
    <source>
        <strain evidence="2">JCM 9088</strain>
    </source>
</reference>
<evidence type="ECO:0000313" key="2">
    <source>
        <dbReference type="Proteomes" id="UP001500403"/>
    </source>
</evidence>
<evidence type="ECO:0000313" key="1">
    <source>
        <dbReference type="EMBL" id="GAA2927223.1"/>
    </source>
</evidence>
<dbReference type="Proteomes" id="UP001500403">
    <property type="component" value="Unassembled WGS sequence"/>
</dbReference>
<gene>
    <name evidence="1" type="ORF">GCM10010446_09580</name>
</gene>